<dbReference type="PANTHER" id="PTHR14002">
    <property type="entry name" value="ENDOGLIN/TGF-BETA RECEPTOR TYPE III"/>
    <property type="match status" value="1"/>
</dbReference>
<keyword evidence="4" id="KW-1133">Transmembrane helix</keyword>
<dbReference type="STRING" id="31033.ENSTRUP00000020106"/>
<sequence>MMEAGAALLLLLLQLGTLCVTSDANFYGNSVNFMAQKRNKDGTFMLSFHHRQNGRNVCQNQTEFRCDDGVCTSLNGSGVAHTDQDDTGQGKWCQSESFTMATIQTTKSLFRLRSSGCCWLPNREGKTTWTSEAELNLGTRSDKLGYNHCPVTATVAALRVPQDCFSRIPLLAHDPDGDHVKCSFAPNATVPVNVSLDEAGCTLTRTGQVETGVHVFELMLEDFPTKNITLSHADGTTEQRTALNMSSGPLCRVKLQFSVEVLPPLLNCEAGRSMPVFLFPTPSQSSVLYATVGQNFQLTAAAQAYHARISSFQVSGPANMNKTFTEGQNGKAQLTLNWIPQERDAHRSAPVCFTAETNQTQSEMRCVVVMVTRSTHRQGVATVQCLPDRITVTLEKASMPDLDMNYLRLKDPTCSLTSNLTHIIGAMSFTTCGTRVEEDGDYIVFANSITSFQLPNETIVRRRTVNIDFSCRFPKLLSISSGFNMHDSDFIFTETNFGTFGYSFDIYPDSSFTEKMQARAYPVSVKLLQTIYMGIQAKSDLPNVKLFVESCKGTPDDNSDNPIYYDLIKDGCIMDETVKIYPSKQTTFNFELQSFKFTDYDQVYITCYIILCDSDSIFSRCAQGCMKSPTRRRRRGLSLETERHSIVQGPLQFVEEEFSVASVDDSSGNAYTPGRQNNTPVFEEVPSAPESGSVQRVPEGSWNIRQALSSKISTAVFASLFLASLLLMVAVVVYFTMKKKAEDQRLLLAPASVKSDVRSSLFT</sequence>
<feature type="region of interest" description="Disordered" evidence="3">
    <location>
        <begin position="670"/>
        <end position="696"/>
    </location>
</feature>
<dbReference type="Pfam" id="PF23344">
    <property type="entry name" value="ZP-N"/>
    <property type="match status" value="1"/>
</dbReference>
<dbReference type="KEGG" id="tru:101073531"/>
<keyword evidence="8" id="KW-1185">Reference proteome</keyword>
<gene>
    <name evidence="7" type="primary">LOC101073531</name>
</gene>
<feature type="compositionally biased region" description="Polar residues" evidence="3">
    <location>
        <begin position="670"/>
        <end position="680"/>
    </location>
</feature>
<dbReference type="InParanoid" id="H2T617"/>
<dbReference type="AlphaFoldDB" id="H2T617"/>
<accession>H2T617</accession>
<dbReference type="HOGENOM" id="CLU_037129_0_0_1"/>
<name>H2T617_TAKRU</name>
<dbReference type="Gene3D" id="2.60.40.4100">
    <property type="entry name" value="Zona pellucida, ZP-C domain"/>
    <property type="match status" value="1"/>
</dbReference>
<reference evidence="7" key="2">
    <citation type="submission" date="2025-08" db="UniProtKB">
        <authorList>
            <consortium name="Ensembl"/>
        </authorList>
    </citation>
    <scope>IDENTIFICATION</scope>
</reference>
<evidence type="ECO:0000256" key="5">
    <source>
        <dbReference type="SAM" id="SignalP"/>
    </source>
</evidence>
<dbReference type="eggNOG" id="ENOG502QW8I">
    <property type="taxonomic scope" value="Eukaryota"/>
</dbReference>
<dbReference type="SMART" id="SM00241">
    <property type="entry name" value="ZP"/>
    <property type="match status" value="1"/>
</dbReference>
<keyword evidence="1 5" id="KW-0732">Signal</keyword>
<dbReference type="RefSeq" id="XP_011608091.2">
    <property type="nucleotide sequence ID" value="XM_011609789.2"/>
</dbReference>
<dbReference type="InterPro" id="IPR042235">
    <property type="entry name" value="ZP-C_dom"/>
</dbReference>
<reference evidence="7" key="3">
    <citation type="submission" date="2025-09" db="UniProtKB">
        <authorList>
            <consortium name="Ensembl"/>
        </authorList>
    </citation>
    <scope>IDENTIFICATION</scope>
</reference>
<dbReference type="GeneTree" id="ENSGT00940000163723"/>
<dbReference type="InterPro" id="IPR001507">
    <property type="entry name" value="ZP_dom"/>
</dbReference>
<dbReference type="PROSITE" id="PS51034">
    <property type="entry name" value="ZP_2"/>
    <property type="match status" value="1"/>
</dbReference>
<dbReference type="OMA" id="GRWCQSE"/>
<dbReference type="PANTHER" id="PTHR14002:SF59">
    <property type="entry name" value="CUB AND ZONA PELLUCIDA-LIKE DOMAIN-CONTAINING PROTEIN 1-RELATED"/>
    <property type="match status" value="1"/>
</dbReference>
<keyword evidence="4" id="KW-0812">Transmembrane</keyword>
<proteinExistence type="predicted"/>
<feature type="domain" description="ZP" evidence="6">
    <location>
        <begin position="384"/>
        <end position="628"/>
    </location>
</feature>
<dbReference type="OrthoDB" id="10063988at2759"/>
<organism evidence="7 8">
    <name type="scientific">Takifugu rubripes</name>
    <name type="common">Japanese pufferfish</name>
    <name type="synonym">Fugu rubripes</name>
    <dbReference type="NCBI Taxonomy" id="31033"/>
    <lineage>
        <taxon>Eukaryota</taxon>
        <taxon>Metazoa</taxon>
        <taxon>Chordata</taxon>
        <taxon>Craniata</taxon>
        <taxon>Vertebrata</taxon>
        <taxon>Euteleostomi</taxon>
        <taxon>Actinopterygii</taxon>
        <taxon>Neopterygii</taxon>
        <taxon>Teleostei</taxon>
        <taxon>Neoteleostei</taxon>
        <taxon>Acanthomorphata</taxon>
        <taxon>Eupercaria</taxon>
        <taxon>Tetraodontiformes</taxon>
        <taxon>Tetradontoidea</taxon>
        <taxon>Tetraodontidae</taxon>
        <taxon>Takifugu</taxon>
    </lineage>
</organism>
<evidence type="ECO:0000256" key="1">
    <source>
        <dbReference type="ARBA" id="ARBA00022729"/>
    </source>
</evidence>
<evidence type="ECO:0000256" key="4">
    <source>
        <dbReference type="SAM" id="Phobius"/>
    </source>
</evidence>
<dbReference type="Proteomes" id="UP000005226">
    <property type="component" value="Chromosome 13"/>
</dbReference>
<feature type="signal peptide" evidence="5">
    <location>
        <begin position="1"/>
        <end position="24"/>
    </location>
</feature>
<dbReference type="Pfam" id="PF00100">
    <property type="entry name" value="Zona_pellucida"/>
    <property type="match status" value="1"/>
</dbReference>
<evidence type="ECO:0000259" key="6">
    <source>
        <dbReference type="PROSITE" id="PS51034"/>
    </source>
</evidence>
<dbReference type="InterPro" id="IPR055355">
    <property type="entry name" value="ZP-C"/>
</dbReference>
<evidence type="ECO:0000313" key="8">
    <source>
        <dbReference type="Proteomes" id="UP000005226"/>
    </source>
</evidence>
<feature type="transmembrane region" description="Helical" evidence="4">
    <location>
        <begin position="715"/>
        <end position="737"/>
    </location>
</feature>
<keyword evidence="2" id="KW-1015">Disulfide bond</keyword>
<reference evidence="7 8" key="1">
    <citation type="journal article" date="2011" name="Genome Biol. Evol.">
        <title>Integration of the genetic map and genome assembly of fugu facilitates insights into distinct features of genome evolution in teleosts and mammals.</title>
        <authorList>
            <person name="Kai W."/>
            <person name="Kikuchi K."/>
            <person name="Tohari S."/>
            <person name="Chew A.K."/>
            <person name="Tay A."/>
            <person name="Fujiwara A."/>
            <person name="Hosoya S."/>
            <person name="Suetake H."/>
            <person name="Naruse K."/>
            <person name="Brenner S."/>
            <person name="Suzuki Y."/>
            <person name="Venkatesh B."/>
        </authorList>
    </citation>
    <scope>NUCLEOTIDE SEQUENCE [LARGE SCALE GENOMIC DNA]</scope>
</reference>
<feature type="chain" id="PRO_5030172338" evidence="5">
    <location>
        <begin position="25"/>
        <end position="763"/>
    </location>
</feature>
<evidence type="ECO:0000256" key="3">
    <source>
        <dbReference type="SAM" id="MobiDB-lite"/>
    </source>
</evidence>
<keyword evidence="4" id="KW-0472">Membrane</keyword>
<dbReference type="InterPro" id="IPR055356">
    <property type="entry name" value="ZP-N"/>
</dbReference>
<evidence type="ECO:0000256" key="2">
    <source>
        <dbReference type="ARBA" id="ARBA00023157"/>
    </source>
</evidence>
<dbReference type="Gene3D" id="2.60.40.3210">
    <property type="entry name" value="Zona pellucida, ZP-N domain"/>
    <property type="match status" value="1"/>
</dbReference>
<dbReference type="GeneID" id="101073531"/>
<evidence type="ECO:0000313" key="7">
    <source>
        <dbReference type="Ensembl" id="ENSTRUP00000020106.3"/>
    </source>
</evidence>
<dbReference type="Ensembl" id="ENSTRUT00000020188.3">
    <property type="protein sequence ID" value="ENSTRUP00000020106.3"/>
    <property type="gene ID" value="ENSTRUG00000008059.3"/>
</dbReference>
<protein>
    <submittedName>
        <fullName evidence="7">Uncharacterized LOC101073531</fullName>
    </submittedName>
</protein>